<evidence type="ECO:0000313" key="2">
    <source>
        <dbReference type="EMBL" id="CAG8609286.1"/>
    </source>
</evidence>
<dbReference type="AlphaFoldDB" id="A0A9N9CQD2"/>
<dbReference type="EMBL" id="CAJVPP010002721">
    <property type="protein sequence ID" value="CAG8609286.1"/>
    <property type="molecule type" value="Genomic_DNA"/>
</dbReference>
<evidence type="ECO:0000313" key="3">
    <source>
        <dbReference type="Proteomes" id="UP000789375"/>
    </source>
</evidence>
<dbReference type="PANTHER" id="PTHR33266">
    <property type="entry name" value="CHROMOSOME 15, WHOLE GENOME SHOTGUN SEQUENCE"/>
    <property type="match status" value="1"/>
</dbReference>
<reference evidence="2" key="1">
    <citation type="submission" date="2021-06" db="EMBL/GenBank/DDBJ databases">
        <authorList>
            <person name="Kallberg Y."/>
            <person name="Tangrot J."/>
            <person name="Rosling A."/>
        </authorList>
    </citation>
    <scope>NUCLEOTIDE SEQUENCE</scope>
    <source>
        <strain evidence="2">87-6 pot B 2015</strain>
    </source>
</reference>
<feature type="chain" id="PRO_5040173661" evidence="1">
    <location>
        <begin position="21"/>
        <end position="308"/>
    </location>
</feature>
<organism evidence="2 3">
    <name type="scientific">Funneliformis mosseae</name>
    <name type="common">Endomycorrhizal fungus</name>
    <name type="synonym">Glomus mosseae</name>
    <dbReference type="NCBI Taxonomy" id="27381"/>
    <lineage>
        <taxon>Eukaryota</taxon>
        <taxon>Fungi</taxon>
        <taxon>Fungi incertae sedis</taxon>
        <taxon>Mucoromycota</taxon>
        <taxon>Glomeromycotina</taxon>
        <taxon>Glomeromycetes</taxon>
        <taxon>Glomerales</taxon>
        <taxon>Glomeraceae</taxon>
        <taxon>Funneliformis</taxon>
    </lineage>
</organism>
<sequence length="308" mass="36442">MEWFSIYLLTGLDLAPIVDSALQYGEVSYVCDFGAKYAVKYKEDYHREATWKEVEDAYEGYKKFFYTYRSDHPAAITDCYDEYLETLDKQAKDTQKEKHTTVALRQQNQAFVEAFKISYKDPLNIVELFQDYINKKHAYWFANQTDHIPYGTLFQSSGYGKTRLVEQIAMRIPTLYVCLRLKESTRYPPATPYAPEIFDRLGQIPDGEEWRFMYILWHAIKNLHEHSLNESAENLWKLQLDYEWYKKFWTEVLASSQDWEKVDRKDANLNRNKFPFSDNPDNKVKILLCIDEARSLISSVQDDGCSKF</sequence>
<keyword evidence="1" id="KW-0732">Signal</keyword>
<accession>A0A9N9CQD2</accession>
<dbReference type="PANTHER" id="PTHR33266:SF1">
    <property type="entry name" value="F-BOX DOMAIN-CONTAINING PROTEIN"/>
    <property type="match status" value="1"/>
</dbReference>
<dbReference type="Proteomes" id="UP000789375">
    <property type="component" value="Unassembled WGS sequence"/>
</dbReference>
<gene>
    <name evidence="2" type="ORF">FMOSSE_LOCUS9369</name>
</gene>
<feature type="signal peptide" evidence="1">
    <location>
        <begin position="1"/>
        <end position="20"/>
    </location>
</feature>
<name>A0A9N9CQD2_FUNMO</name>
<comment type="caution">
    <text evidence="2">The sequence shown here is derived from an EMBL/GenBank/DDBJ whole genome shotgun (WGS) entry which is preliminary data.</text>
</comment>
<evidence type="ECO:0000256" key="1">
    <source>
        <dbReference type="SAM" id="SignalP"/>
    </source>
</evidence>
<protein>
    <submittedName>
        <fullName evidence="2">15780_t:CDS:1</fullName>
    </submittedName>
</protein>
<keyword evidence="3" id="KW-1185">Reference proteome</keyword>
<proteinExistence type="predicted"/>